<evidence type="ECO:0000313" key="1">
    <source>
        <dbReference type="EMBL" id="MBX33214.1"/>
    </source>
</evidence>
<reference evidence="1" key="1">
    <citation type="submission" date="2018-02" db="EMBL/GenBank/DDBJ databases">
        <title>Rhizophora mucronata_Transcriptome.</title>
        <authorList>
            <person name="Meera S.P."/>
            <person name="Sreeshan A."/>
            <person name="Augustine A."/>
        </authorList>
    </citation>
    <scope>NUCLEOTIDE SEQUENCE</scope>
    <source>
        <tissue evidence="1">Leaf</tissue>
    </source>
</reference>
<name>A0A2P2MSK0_RHIMU</name>
<dbReference type="EMBL" id="GGEC01052730">
    <property type="protein sequence ID" value="MBX33214.1"/>
    <property type="molecule type" value="Transcribed_RNA"/>
</dbReference>
<sequence length="57" mass="6503">MSHNILGQCLVLLNPLMSFNHDAEFSYAFQEIKIKPSLNILGILLIFDCVSDKLHQE</sequence>
<protein>
    <submittedName>
        <fullName evidence="1">BEACH domain-containing protein lvsC isoform X3</fullName>
    </submittedName>
</protein>
<proteinExistence type="predicted"/>
<accession>A0A2P2MSK0</accession>
<dbReference type="AlphaFoldDB" id="A0A2P2MSK0"/>
<organism evidence="1">
    <name type="scientific">Rhizophora mucronata</name>
    <name type="common">Asiatic mangrove</name>
    <dbReference type="NCBI Taxonomy" id="61149"/>
    <lineage>
        <taxon>Eukaryota</taxon>
        <taxon>Viridiplantae</taxon>
        <taxon>Streptophyta</taxon>
        <taxon>Embryophyta</taxon>
        <taxon>Tracheophyta</taxon>
        <taxon>Spermatophyta</taxon>
        <taxon>Magnoliopsida</taxon>
        <taxon>eudicotyledons</taxon>
        <taxon>Gunneridae</taxon>
        <taxon>Pentapetalae</taxon>
        <taxon>rosids</taxon>
        <taxon>fabids</taxon>
        <taxon>Malpighiales</taxon>
        <taxon>Rhizophoraceae</taxon>
        <taxon>Rhizophora</taxon>
    </lineage>
</organism>